<dbReference type="Proteomes" id="UP000621454">
    <property type="component" value="Unassembled WGS sequence"/>
</dbReference>
<reference evidence="3" key="2">
    <citation type="submission" date="2020-09" db="EMBL/GenBank/DDBJ databases">
        <authorList>
            <person name="Sun Q."/>
            <person name="Zhou Y."/>
        </authorList>
    </citation>
    <scope>NUCLEOTIDE SEQUENCE</scope>
    <source>
        <strain evidence="3">CGMCC 1.12827</strain>
    </source>
</reference>
<evidence type="ECO:0000313" key="4">
    <source>
        <dbReference type="Proteomes" id="UP000621454"/>
    </source>
</evidence>
<evidence type="ECO:0000256" key="1">
    <source>
        <dbReference type="SAM" id="MobiDB-lite"/>
    </source>
</evidence>
<reference evidence="3" key="1">
    <citation type="journal article" date="2014" name="Int. J. Syst. Evol. Microbiol.">
        <title>Complete genome sequence of Corynebacterium casei LMG S-19264T (=DSM 44701T), isolated from a smear-ripened cheese.</title>
        <authorList>
            <consortium name="US DOE Joint Genome Institute (JGI-PGF)"/>
            <person name="Walter F."/>
            <person name="Albersmeier A."/>
            <person name="Kalinowski J."/>
            <person name="Ruckert C."/>
        </authorList>
    </citation>
    <scope>NUCLEOTIDE SEQUENCE</scope>
    <source>
        <strain evidence="3">CGMCC 1.12827</strain>
    </source>
</reference>
<feature type="transmembrane region" description="Helical" evidence="2">
    <location>
        <begin position="100"/>
        <end position="119"/>
    </location>
</feature>
<organism evidence="3 4">
    <name type="scientific">Gordonia jinhuaensis</name>
    <dbReference type="NCBI Taxonomy" id="1517702"/>
    <lineage>
        <taxon>Bacteria</taxon>
        <taxon>Bacillati</taxon>
        <taxon>Actinomycetota</taxon>
        <taxon>Actinomycetes</taxon>
        <taxon>Mycobacteriales</taxon>
        <taxon>Gordoniaceae</taxon>
        <taxon>Gordonia</taxon>
    </lineage>
</organism>
<accession>A0A916SWN8</accession>
<feature type="transmembrane region" description="Helical" evidence="2">
    <location>
        <begin position="70"/>
        <end position="88"/>
    </location>
</feature>
<keyword evidence="2" id="KW-0812">Transmembrane</keyword>
<evidence type="ECO:0008006" key="5">
    <source>
        <dbReference type="Google" id="ProtNLM"/>
    </source>
</evidence>
<comment type="caution">
    <text evidence="3">The sequence shown here is derived from an EMBL/GenBank/DDBJ whole genome shotgun (WGS) entry which is preliminary data.</text>
</comment>
<feature type="transmembrane region" description="Helical" evidence="2">
    <location>
        <begin position="42"/>
        <end position="64"/>
    </location>
</feature>
<gene>
    <name evidence="3" type="ORF">GCM10011489_01580</name>
</gene>
<name>A0A916SWN8_9ACTN</name>
<dbReference type="Pfam" id="PF11222">
    <property type="entry name" value="DUF3017"/>
    <property type="match status" value="1"/>
</dbReference>
<proteinExistence type="predicted"/>
<sequence>MGIRQQMAAHERERNRDDGTVRSEAAVQRAAHIRRVRRTRAVLVQIPFLIVMCLIAVAAVYLLVDRWRRGALVFGSAALVAAVMRAVLPTSRVGLLQVRGRVADVVSLAVCGALVLWLATSIDSLGTN</sequence>
<dbReference type="InterPro" id="IPR021385">
    <property type="entry name" value="DUF3017"/>
</dbReference>
<feature type="region of interest" description="Disordered" evidence="1">
    <location>
        <begin position="1"/>
        <end position="21"/>
    </location>
</feature>
<dbReference type="AlphaFoldDB" id="A0A916SWN8"/>
<keyword evidence="2" id="KW-1133">Transmembrane helix</keyword>
<dbReference type="EMBL" id="BMGC01000001">
    <property type="protein sequence ID" value="GGB17173.1"/>
    <property type="molecule type" value="Genomic_DNA"/>
</dbReference>
<evidence type="ECO:0000256" key="2">
    <source>
        <dbReference type="SAM" id="Phobius"/>
    </source>
</evidence>
<feature type="compositionally biased region" description="Basic and acidic residues" evidence="1">
    <location>
        <begin position="9"/>
        <end position="21"/>
    </location>
</feature>
<protein>
    <recommendedName>
        <fullName evidence="5">DUF3017 domain-containing protein</fullName>
    </recommendedName>
</protein>
<keyword evidence="2" id="KW-0472">Membrane</keyword>
<evidence type="ECO:0000313" key="3">
    <source>
        <dbReference type="EMBL" id="GGB17173.1"/>
    </source>
</evidence>
<keyword evidence="4" id="KW-1185">Reference proteome</keyword>